<dbReference type="RefSeq" id="WP_308862841.1">
    <property type="nucleotide sequence ID" value="NZ_JAVHUL010000002.1"/>
</dbReference>
<accession>A0ABU0ZXU2</accession>
<feature type="transmembrane region" description="Helical" evidence="1">
    <location>
        <begin position="26"/>
        <end position="46"/>
    </location>
</feature>
<dbReference type="Pfam" id="PF11297">
    <property type="entry name" value="DUF3098"/>
    <property type="match status" value="1"/>
</dbReference>
<name>A0ABU0ZXU2_9FLAO</name>
<dbReference type="Proteomes" id="UP001230915">
    <property type="component" value="Unassembled WGS sequence"/>
</dbReference>
<keyword evidence="3" id="KW-1185">Reference proteome</keyword>
<proteinExistence type="predicted"/>
<keyword evidence="1" id="KW-0472">Membrane</keyword>
<dbReference type="EMBL" id="JAVHUL010000002">
    <property type="protein sequence ID" value="MDQ7916227.1"/>
    <property type="molecule type" value="Genomic_DNA"/>
</dbReference>
<comment type="caution">
    <text evidence="2">The sequence shown here is derived from an EMBL/GenBank/DDBJ whole genome shotgun (WGS) entry which is preliminary data.</text>
</comment>
<evidence type="ECO:0000313" key="2">
    <source>
        <dbReference type="EMBL" id="MDQ7916227.1"/>
    </source>
</evidence>
<organism evidence="2 3">
    <name type="scientific">Mesonia profundi</name>
    <dbReference type="NCBI Taxonomy" id="3070998"/>
    <lineage>
        <taxon>Bacteria</taxon>
        <taxon>Pseudomonadati</taxon>
        <taxon>Bacteroidota</taxon>
        <taxon>Flavobacteriia</taxon>
        <taxon>Flavobacteriales</taxon>
        <taxon>Flavobacteriaceae</taxon>
        <taxon>Mesonia</taxon>
    </lineage>
</organism>
<evidence type="ECO:0000313" key="3">
    <source>
        <dbReference type="Proteomes" id="UP001230915"/>
    </source>
</evidence>
<reference evidence="2 3" key="1">
    <citation type="submission" date="2023-08" db="EMBL/GenBank/DDBJ databases">
        <title>Mesonia sp. MT50, isolated from deep-sea sediment of the Mariana Trench.</title>
        <authorList>
            <person name="Fu H."/>
        </authorList>
    </citation>
    <scope>NUCLEOTIDE SEQUENCE [LARGE SCALE GENOMIC DNA]</scope>
    <source>
        <strain evidence="2 3">MT50</strain>
    </source>
</reference>
<dbReference type="InterPro" id="IPR021448">
    <property type="entry name" value="DUF3098"/>
</dbReference>
<keyword evidence="1" id="KW-0812">Transmembrane</keyword>
<gene>
    <name evidence="2" type="ORF">RBU60_01465</name>
</gene>
<evidence type="ECO:0000256" key="1">
    <source>
        <dbReference type="SAM" id="Phobius"/>
    </source>
</evidence>
<sequence>MGEKKRREVTKEVKNQPYFIFEKKNFVMMAIGLGVIALGFLLMTGGGSDDPEVFNPEIFSWRRIRLAPMLVLLGFGIEVYAILLNPNKK</sequence>
<feature type="transmembrane region" description="Helical" evidence="1">
    <location>
        <begin position="66"/>
        <end position="84"/>
    </location>
</feature>
<protein>
    <submittedName>
        <fullName evidence="2">DUF3098 domain-containing protein</fullName>
    </submittedName>
</protein>
<keyword evidence="1" id="KW-1133">Transmembrane helix</keyword>